<dbReference type="InterPro" id="IPR003447">
    <property type="entry name" value="FEMABX"/>
</dbReference>
<keyword evidence="14" id="KW-1185">Reference proteome</keyword>
<dbReference type="SUPFAM" id="SSF46589">
    <property type="entry name" value="tRNA-binding arm"/>
    <property type="match status" value="1"/>
</dbReference>
<keyword evidence="5" id="KW-0808">Transferase</keyword>
<dbReference type="InterPro" id="IPR050644">
    <property type="entry name" value="PG_Glycine_Bridge_Synth"/>
</dbReference>
<dbReference type="RefSeq" id="WP_067555747.1">
    <property type="nucleotide sequence ID" value="NZ_CAMTBT010000047.1"/>
</dbReference>
<dbReference type="Pfam" id="PF02388">
    <property type="entry name" value="FemAB"/>
    <property type="match status" value="2"/>
</dbReference>
<dbReference type="GO" id="GO:0009252">
    <property type="term" value="P:peptidoglycan biosynthetic process"/>
    <property type="evidence" value="ECO:0007669"/>
    <property type="project" value="UniProtKB-KW"/>
</dbReference>
<dbReference type="PANTHER" id="PTHR36174">
    <property type="entry name" value="LIPID II:GLYCINE GLYCYLTRANSFERASE"/>
    <property type="match status" value="1"/>
</dbReference>
<proteinExistence type="inferred from homology"/>
<dbReference type="PROSITE" id="PS51191">
    <property type="entry name" value="FEMABX"/>
    <property type="match status" value="1"/>
</dbReference>
<dbReference type="STRING" id="1702221.AALO17_08210"/>
<evidence type="ECO:0000256" key="8">
    <source>
        <dbReference type="ARBA" id="ARBA00023315"/>
    </source>
</evidence>
<dbReference type="PANTHER" id="PTHR36174:SF2">
    <property type="entry name" value="AMINOACYLTRANSFERASE FEMA"/>
    <property type="match status" value="1"/>
</dbReference>
<evidence type="ECO:0000256" key="3">
    <source>
        <dbReference type="ARBA" id="ARBA00016236"/>
    </source>
</evidence>
<keyword evidence="8" id="KW-0012">Acyltransferase</keyword>
<evidence type="ECO:0000313" key="13">
    <source>
        <dbReference type="EMBL" id="AMK53955.1"/>
    </source>
</evidence>
<evidence type="ECO:0000256" key="11">
    <source>
        <dbReference type="ARBA" id="ARBA00032233"/>
    </source>
</evidence>
<dbReference type="InterPro" id="IPR016181">
    <property type="entry name" value="Acyl_CoA_acyltransferase"/>
</dbReference>
<dbReference type="GO" id="GO:0000166">
    <property type="term" value="F:nucleotide binding"/>
    <property type="evidence" value="ECO:0007669"/>
    <property type="project" value="InterPro"/>
</dbReference>
<keyword evidence="4" id="KW-0963">Cytoplasm</keyword>
<gene>
    <name evidence="13" type="ORF">AALO17_08210</name>
</gene>
<keyword evidence="7" id="KW-0573">Peptidoglycan synthesis</keyword>
<evidence type="ECO:0000256" key="4">
    <source>
        <dbReference type="ARBA" id="ARBA00022490"/>
    </source>
</evidence>
<dbReference type="Gene3D" id="3.40.630.30">
    <property type="match status" value="2"/>
</dbReference>
<dbReference type="GO" id="GO:0008360">
    <property type="term" value="P:regulation of cell shape"/>
    <property type="evidence" value="ECO:0007669"/>
    <property type="project" value="UniProtKB-KW"/>
</dbReference>
<evidence type="ECO:0000256" key="9">
    <source>
        <dbReference type="ARBA" id="ARBA00023316"/>
    </source>
</evidence>
<protein>
    <recommendedName>
        <fullName evidence="3">Aminoacyltransferase FemA</fullName>
        <ecNumber evidence="2">2.3.2.17</ecNumber>
    </recommendedName>
    <alternativeName>
        <fullName evidence="11">Factor essential for expression of methicillin resistance A</fullName>
    </alternativeName>
    <alternativeName>
        <fullName evidence="10">N-acetylmuramoyl-L-alanyl-D-glutamyl-L-lysyl-(N6-glycyl)-D-alanyl-D-alanine-diphosphoundecaprenyl-N-acetylglucosamine:glycine glycyltransferase</fullName>
    </alternativeName>
</protein>
<evidence type="ECO:0000256" key="1">
    <source>
        <dbReference type="ARBA" id="ARBA00009943"/>
    </source>
</evidence>
<dbReference type="EMBL" id="CP011391">
    <property type="protein sequence ID" value="AMK53955.1"/>
    <property type="molecule type" value="Genomic_DNA"/>
</dbReference>
<dbReference type="Proteomes" id="UP000069771">
    <property type="component" value="Chromosome"/>
</dbReference>
<evidence type="ECO:0000313" key="14">
    <source>
        <dbReference type="Proteomes" id="UP000069771"/>
    </source>
</evidence>
<evidence type="ECO:0000256" key="2">
    <source>
        <dbReference type="ARBA" id="ARBA00012466"/>
    </source>
</evidence>
<keyword evidence="6" id="KW-0133">Cell shape</keyword>
<evidence type="ECO:0000256" key="6">
    <source>
        <dbReference type="ARBA" id="ARBA00022960"/>
    </source>
</evidence>
<evidence type="ECO:0000256" key="12">
    <source>
        <dbReference type="ARBA" id="ARBA00047483"/>
    </source>
</evidence>
<dbReference type="OrthoDB" id="9785911at2"/>
<evidence type="ECO:0000256" key="5">
    <source>
        <dbReference type="ARBA" id="ARBA00022679"/>
    </source>
</evidence>
<dbReference type="GeneID" id="78477623"/>
<dbReference type="GO" id="GO:0016755">
    <property type="term" value="F:aminoacyltransferase activity"/>
    <property type="evidence" value="ECO:0007669"/>
    <property type="project" value="InterPro"/>
</dbReference>
<dbReference type="InterPro" id="IPR010978">
    <property type="entry name" value="tRNA-bd_arm"/>
</dbReference>
<reference evidence="13 14" key="1">
    <citation type="journal article" date="2016" name="Gut Pathog.">
        <title>Whole genome sequencing of "Faecalibaculum rodentium" ALO17, isolated from C57BL/6J laboratory mouse feces.</title>
        <authorList>
            <person name="Lim S."/>
            <person name="Chang D.H."/>
            <person name="Ahn S."/>
            <person name="Kim B.C."/>
        </authorList>
    </citation>
    <scope>NUCLEOTIDE SEQUENCE [LARGE SCALE GENOMIC DNA]</scope>
    <source>
        <strain evidence="13 14">Alo17</strain>
    </source>
</reference>
<evidence type="ECO:0000256" key="10">
    <source>
        <dbReference type="ARBA" id="ARBA00030706"/>
    </source>
</evidence>
<dbReference type="EC" id="2.3.2.17" evidence="2"/>
<dbReference type="SUPFAM" id="SSF55729">
    <property type="entry name" value="Acyl-CoA N-acyltransferases (Nat)"/>
    <property type="match status" value="2"/>
</dbReference>
<dbReference type="GO" id="GO:0071555">
    <property type="term" value="P:cell wall organization"/>
    <property type="evidence" value="ECO:0007669"/>
    <property type="project" value="UniProtKB-KW"/>
</dbReference>
<organism evidence="13 14">
    <name type="scientific">Faecalibaculum rodentium</name>
    <dbReference type="NCBI Taxonomy" id="1702221"/>
    <lineage>
        <taxon>Bacteria</taxon>
        <taxon>Bacillati</taxon>
        <taxon>Bacillota</taxon>
        <taxon>Erysipelotrichia</taxon>
        <taxon>Erysipelotrichales</taxon>
        <taxon>Erysipelotrichaceae</taxon>
        <taxon>Faecalibaculum</taxon>
    </lineage>
</organism>
<accession>A0A140DTH8</accession>
<sequence length="443" mass="51391">MDTTVLDIRLISREEYEMFVKDKDYNMFQHPRYLRFMEERGYQPRIYGGFQEGTLVIALIVRIDPLMKVFKSARSLREWVTDRPEDAALIKAFVNGLTPLLRQEGAVWLKLESGVEYQQRDADGEIVQGGFNNESYRQLLQSAGFHPEELWSDGLDMSRQARWVSVLDLVEREQPEDGMMHTSFFLQEQPGIRHKSVEEVFNGFSMKIPRHIREGMQDFIVVRELDTDELEIMHELEEASAQVHDFQAPDLETYRAWKHSFGEDCKVMASFLDTDRYRAYLDRELSQGQADLEKAQAELSEAPGSKKRKNKVNSVLEHMRPLEKRAKELDGLIEEYGTMIPLAAGLFIITPAETIYLFGGSRRSLSQFFGPYAVQFEMIRQSIERGALRYNFWGISGKFKPEEEGYGVYKYKKEFGAHVVEYAGEFTLILKPTAAKLIRQLNR</sequence>
<comment type="similarity">
    <text evidence="1">Belongs to the FemABX family.</text>
</comment>
<keyword evidence="9" id="KW-0961">Cell wall biogenesis/degradation</keyword>
<comment type="catalytic activity">
    <reaction evidence="12">
        <text>beta-D-GlcNAc-(1-&gt;4)-Mur2Ac(oyl-L-Ala-D-isoglutaminyl-L-Lys-(N(6)-Gly)-D-Ala-D-Ala)-di-trans,octa-cis-undecaprenyl diphosphate + 2 glycyl-tRNA(Gly) = MurNAc-L-Ala-D-isoglutaminyl-L-Lys-(N(6)-tri-Gly)-D-Ala-D-Ala-diphospho-di-trans,octa-cis-undecaprenyl-GlcNAc + 2 tRNA(Gly) + 2 H(+)</text>
        <dbReference type="Rhea" id="RHEA:30439"/>
        <dbReference type="Rhea" id="RHEA-COMP:9664"/>
        <dbReference type="Rhea" id="RHEA-COMP:9683"/>
        <dbReference type="ChEBI" id="CHEBI:15378"/>
        <dbReference type="ChEBI" id="CHEBI:62234"/>
        <dbReference type="ChEBI" id="CHEBI:62235"/>
        <dbReference type="ChEBI" id="CHEBI:78442"/>
        <dbReference type="ChEBI" id="CHEBI:78522"/>
        <dbReference type="EC" id="2.3.2.17"/>
    </reaction>
</comment>
<dbReference type="KEGG" id="fro:AALO17_08210"/>
<name>A0A140DTH8_9FIRM</name>
<dbReference type="AlphaFoldDB" id="A0A140DTH8"/>
<evidence type="ECO:0000256" key="7">
    <source>
        <dbReference type="ARBA" id="ARBA00022984"/>
    </source>
</evidence>